<gene>
    <name evidence="1" type="ORF">MANES_10G077241v8</name>
</gene>
<accession>A0ACB7H0H4</accession>
<organism evidence="1 2">
    <name type="scientific">Manihot esculenta</name>
    <name type="common">Cassava</name>
    <name type="synonym">Jatropha manihot</name>
    <dbReference type="NCBI Taxonomy" id="3983"/>
    <lineage>
        <taxon>Eukaryota</taxon>
        <taxon>Viridiplantae</taxon>
        <taxon>Streptophyta</taxon>
        <taxon>Embryophyta</taxon>
        <taxon>Tracheophyta</taxon>
        <taxon>Spermatophyta</taxon>
        <taxon>Magnoliopsida</taxon>
        <taxon>eudicotyledons</taxon>
        <taxon>Gunneridae</taxon>
        <taxon>Pentapetalae</taxon>
        <taxon>rosids</taxon>
        <taxon>fabids</taxon>
        <taxon>Malpighiales</taxon>
        <taxon>Euphorbiaceae</taxon>
        <taxon>Crotonoideae</taxon>
        <taxon>Manihoteae</taxon>
        <taxon>Manihot</taxon>
    </lineage>
</organism>
<comment type="caution">
    <text evidence="1">The sequence shown here is derived from an EMBL/GenBank/DDBJ whole genome shotgun (WGS) entry which is preliminary data.</text>
</comment>
<evidence type="ECO:0000313" key="2">
    <source>
        <dbReference type="Proteomes" id="UP000091857"/>
    </source>
</evidence>
<evidence type="ECO:0000313" key="1">
    <source>
        <dbReference type="EMBL" id="KAG8645609.1"/>
    </source>
</evidence>
<keyword evidence="2" id="KW-1185">Reference proteome</keyword>
<name>A0ACB7H0H4_MANES</name>
<proteinExistence type="predicted"/>
<dbReference type="EMBL" id="CM004396">
    <property type="protein sequence ID" value="KAG8645609.1"/>
    <property type="molecule type" value="Genomic_DNA"/>
</dbReference>
<sequence>MSKFIQFSAYTSFLSSGTGLRSLIWDWVAFSHLELGLSSGTGLRLGLGCVLSSGTGSLIWDWVAFGTGLRSLIWDWVSHLGLSSGSLIWDWVASDFWPWFLIEYLLNYFVDPTILLLSTIVALEVVV</sequence>
<reference evidence="2" key="1">
    <citation type="journal article" date="2016" name="Nat. Biotechnol.">
        <title>Sequencing wild and cultivated cassava and related species reveals extensive interspecific hybridization and genetic diversity.</title>
        <authorList>
            <person name="Bredeson J.V."/>
            <person name="Lyons J.B."/>
            <person name="Prochnik S.E."/>
            <person name="Wu G.A."/>
            <person name="Ha C.M."/>
            <person name="Edsinger-Gonzales E."/>
            <person name="Grimwood J."/>
            <person name="Schmutz J."/>
            <person name="Rabbi I.Y."/>
            <person name="Egesi C."/>
            <person name="Nauluvula P."/>
            <person name="Lebot V."/>
            <person name="Ndunguru J."/>
            <person name="Mkamilo G."/>
            <person name="Bart R.S."/>
            <person name="Setter T.L."/>
            <person name="Gleadow R.M."/>
            <person name="Kulakow P."/>
            <person name="Ferguson M.E."/>
            <person name="Rounsley S."/>
            <person name="Rokhsar D.S."/>
        </authorList>
    </citation>
    <scope>NUCLEOTIDE SEQUENCE [LARGE SCALE GENOMIC DNA]</scope>
    <source>
        <strain evidence="2">cv. AM560-2</strain>
    </source>
</reference>
<protein>
    <submittedName>
        <fullName evidence="1">Uncharacterized protein</fullName>
    </submittedName>
</protein>
<dbReference type="Proteomes" id="UP000091857">
    <property type="component" value="Chromosome 10"/>
</dbReference>